<gene>
    <name evidence="3" type="ORF">T12_10587</name>
    <name evidence="4" type="ORF">T12_14909</name>
    <name evidence="2" type="ORF">T12_5424</name>
    <name evidence="1" type="ORF">T12_9182</name>
</gene>
<dbReference type="EMBL" id="JYDQ01000207">
    <property type="protein sequence ID" value="KRY11077.1"/>
    <property type="molecule type" value="Genomic_DNA"/>
</dbReference>
<evidence type="ECO:0000313" key="3">
    <source>
        <dbReference type="EMBL" id="KRY17854.1"/>
    </source>
</evidence>
<dbReference type="EMBL" id="JYDQ01000055">
    <property type="protein sequence ID" value="KRY17854.1"/>
    <property type="molecule type" value="Genomic_DNA"/>
</dbReference>
<dbReference type="EMBL" id="JYDQ01000008">
    <property type="protein sequence ID" value="KRY22560.1"/>
    <property type="molecule type" value="Genomic_DNA"/>
</dbReference>
<proteinExistence type="predicted"/>
<dbReference type="EMBL" id="JYDQ01000212">
    <property type="protein sequence ID" value="KRY10928.1"/>
    <property type="molecule type" value="Genomic_DNA"/>
</dbReference>
<comment type="caution">
    <text evidence="3">The sequence shown here is derived from an EMBL/GenBank/DDBJ whole genome shotgun (WGS) entry which is preliminary data.</text>
</comment>
<name>A0A0V1A074_9BILA</name>
<evidence type="ECO:0000313" key="4">
    <source>
        <dbReference type="EMBL" id="KRY22560.1"/>
    </source>
</evidence>
<reference evidence="3 5" key="1">
    <citation type="submission" date="2015-01" db="EMBL/GenBank/DDBJ databases">
        <title>Evolution of Trichinella species and genotypes.</title>
        <authorList>
            <person name="Korhonen P.K."/>
            <person name="Edoardo P."/>
            <person name="Giuseppe L.R."/>
            <person name="Gasser R.B."/>
        </authorList>
    </citation>
    <scope>NUCLEOTIDE SEQUENCE [LARGE SCALE GENOMIC DNA]</scope>
    <source>
        <strain evidence="3">ISS2496</strain>
    </source>
</reference>
<organism evidence="3 5">
    <name type="scientific">Trichinella patagoniensis</name>
    <dbReference type="NCBI Taxonomy" id="990121"/>
    <lineage>
        <taxon>Eukaryota</taxon>
        <taxon>Metazoa</taxon>
        <taxon>Ecdysozoa</taxon>
        <taxon>Nematoda</taxon>
        <taxon>Enoplea</taxon>
        <taxon>Dorylaimia</taxon>
        <taxon>Trichinellida</taxon>
        <taxon>Trichinellidae</taxon>
        <taxon>Trichinella</taxon>
    </lineage>
</organism>
<dbReference type="AlphaFoldDB" id="A0A0V1A074"/>
<accession>A0A0V1A074</accession>
<dbReference type="Proteomes" id="UP000054783">
    <property type="component" value="Unassembled WGS sequence"/>
</dbReference>
<evidence type="ECO:0000313" key="2">
    <source>
        <dbReference type="EMBL" id="KRY11077.1"/>
    </source>
</evidence>
<keyword evidence="5" id="KW-1185">Reference proteome</keyword>
<protein>
    <submittedName>
        <fullName evidence="3">Uncharacterized protein</fullName>
    </submittedName>
</protein>
<sequence>MIREEVQQTYPRPSRWRSSLDILQKNNRAVSDERLHNTPGIQLECLTIKRWKFGKLVYSLFRTLTKASSVSVL</sequence>
<evidence type="ECO:0000313" key="1">
    <source>
        <dbReference type="EMBL" id="KRY10928.1"/>
    </source>
</evidence>
<evidence type="ECO:0000313" key="5">
    <source>
        <dbReference type="Proteomes" id="UP000054783"/>
    </source>
</evidence>